<evidence type="ECO:0000256" key="2">
    <source>
        <dbReference type="ARBA" id="ARBA00023002"/>
    </source>
</evidence>
<name>A0ABZ2KTW1_9BACT</name>
<dbReference type="SUPFAM" id="SSF51735">
    <property type="entry name" value="NAD(P)-binding Rossmann-fold domains"/>
    <property type="match status" value="1"/>
</dbReference>
<dbReference type="InterPro" id="IPR036291">
    <property type="entry name" value="NAD(P)-bd_dom_sf"/>
</dbReference>
<dbReference type="NCBIfam" id="NF004513">
    <property type="entry name" value="PRK05854.1"/>
    <property type="match status" value="1"/>
</dbReference>
<protein>
    <submittedName>
        <fullName evidence="4">SDR family oxidoreductase</fullName>
    </submittedName>
</protein>
<dbReference type="EMBL" id="CP089983">
    <property type="protein sequence ID" value="WXB00719.1"/>
    <property type="molecule type" value="Genomic_DNA"/>
</dbReference>
<evidence type="ECO:0000313" key="4">
    <source>
        <dbReference type="EMBL" id="WXB00719.1"/>
    </source>
</evidence>
<dbReference type="NCBIfam" id="NF004846">
    <property type="entry name" value="PRK06197.1"/>
    <property type="match status" value="1"/>
</dbReference>
<dbReference type="Proteomes" id="UP001374803">
    <property type="component" value="Chromosome"/>
</dbReference>
<evidence type="ECO:0000313" key="5">
    <source>
        <dbReference type="Proteomes" id="UP001374803"/>
    </source>
</evidence>
<sequence>MVTIVNYVGMDESMDIPNQYGKLAVVTGANSGIGLETARRLAGAGAEVVLAVRDLAKGRVAAEAISAEHPAAVLHVAQLDLASLASVEAFADDWLARGRPIDILVNNAGIMAVPRRRVTSDGFELQLGTNYLGHFALTARLLPLLCAAKGARVVTLSSLTHRYGKIAFDDSQSERCYSAGRAYAQSKLATLMFADELQRRSTHAGWGITSLSAHPGATRTNLQITGPNFGTARTRPSPGMRVMMQIMPWQDPPQGAMPTLYAATAPQARGGEYYGPSGFAELTGNPATAKKSRRALDESAASRLWSESTRLTGVDFAA</sequence>
<dbReference type="PRINTS" id="PR00081">
    <property type="entry name" value="GDHRDH"/>
</dbReference>
<evidence type="ECO:0000256" key="1">
    <source>
        <dbReference type="ARBA" id="ARBA00006484"/>
    </source>
</evidence>
<dbReference type="CDD" id="cd05327">
    <property type="entry name" value="retinol-DH_like_SDR_c_like"/>
    <property type="match status" value="1"/>
</dbReference>
<reference evidence="4" key="1">
    <citation type="submission" date="2021-12" db="EMBL/GenBank/DDBJ databases">
        <title>Discovery of the Pendulisporaceae a myxobacterial family with distinct sporulation behavior and unique specialized metabolism.</title>
        <authorList>
            <person name="Garcia R."/>
            <person name="Popoff A."/>
            <person name="Bader C.D."/>
            <person name="Loehr J."/>
            <person name="Walesch S."/>
            <person name="Walt C."/>
            <person name="Boldt J."/>
            <person name="Bunk B."/>
            <person name="Haeckl F.J.F.P.J."/>
            <person name="Gunesch A.P."/>
            <person name="Birkelbach J."/>
            <person name="Nuebel U."/>
            <person name="Pietschmann T."/>
            <person name="Bach T."/>
            <person name="Mueller R."/>
        </authorList>
    </citation>
    <scope>NUCLEOTIDE SEQUENCE</scope>
    <source>
        <strain evidence="4">MSr11367</strain>
    </source>
</reference>
<comment type="similarity">
    <text evidence="1 3">Belongs to the short-chain dehydrogenases/reductases (SDR) family.</text>
</comment>
<keyword evidence="5" id="KW-1185">Reference proteome</keyword>
<dbReference type="PANTHER" id="PTHR24320">
    <property type="entry name" value="RETINOL DEHYDROGENASE"/>
    <property type="match status" value="1"/>
</dbReference>
<evidence type="ECO:0000256" key="3">
    <source>
        <dbReference type="RuleBase" id="RU000363"/>
    </source>
</evidence>
<organism evidence="4 5">
    <name type="scientific">Pendulispora rubella</name>
    <dbReference type="NCBI Taxonomy" id="2741070"/>
    <lineage>
        <taxon>Bacteria</taxon>
        <taxon>Pseudomonadati</taxon>
        <taxon>Myxococcota</taxon>
        <taxon>Myxococcia</taxon>
        <taxon>Myxococcales</taxon>
        <taxon>Sorangiineae</taxon>
        <taxon>Pendulisporaceae</taxon>
        <taxon>Pendulispora</taxon>
    </lineage>
</organism>
<dbReference type="InterPro" id="IPR002347">
    <property type="entry name" value="SDR_fam"/>
</dbReference>
<gene>
    <name evidence="4" type="ORF">LVJ94_27815</name>
</gene>
<dbReference type="RefSeq" id="WP_394830320.1">
    <property type="nucleotide sequence ID" value="NZ_CP089929.1"/>
</dbReference>
<dbReference type="Gene3D" id="3.40.50.720">
    <property type="entry name" value="NAD(P)-binding Rossmann-like Domain"/>
    <property type="match status" value="1"/>
</dbReference>
<dbReference type="PRINTS" id="PR00080">
    <property type="entry name" value="SDRFAMILY"/>
</dbReference>
<dbReference type="PROSITE" id="PS00061">
    <property type="entry name" value="ADH_SHORT"/>
    <property type="match status" value="1"/>
</dbReference>
<dbReference type="Pfam" id="PF00106">
    <property type="entry name" value="adh_short"/>
    <property type="match status" value="1"/>
</dbReference>
<proteinExistence type="inferred from homology"/>
<accession>A0ABZ2KTW1</accession>
<dbReference type="PANTHER" id="PTHR24320:SF148">
    <property type="entry name" value="NAD(P)-BINDING ROSSMANN-FOLD SUPERFAMILY PROTEIN"/>
    <property type="match status" value="1"/>
</dbReference>
<keyword evidence="2" id="KW-0560">Oxidoreductase</keyword>
<dbReference type="InterPro" id="IPR020904">
    <property type="entry name" value="Sc_DH/Rdtase_CS"/>
</dbReference>